<dbReference type="PANTHER" id="PTHR46430:SF3">
    <property type="entry name" value="ACTIVATOR OF C KINASE PROTEIN 1"/>
    <property type="match status" value="1"/>
</dbReference>
<protein>
    <submittedName>
        <fullName evidence="2">Sel1 repeat family protein</fullName>
    </submittedName>
</protein>
<dbReference type="InterPro" id="IPR006597">
    <property type="entry name" value="Sel1-like"/>
</dbReference>
<dbReference type="Gene3D" id="1.25.40.10">
    <property type="entry name" value="Tetratricopeptide repeat domain"/>
    <property type="match status" value="2"/>
</dbReference>
<sequence>MKAAENGDAEAQYNVAYLFPGDGTVKDSYVQALEWTRKAAMQGHPMAAFNLGGMYEAGQGVDKDWVEAGRWYVYAAGMGNANAIRRLDRIADTCRRFPERPECDEAKLRDAASRADAASLYRIGLAYKDGDGIERDYRKSLFWLRYAAGMGYVKAQYELGDTFENALGVGRSAAQARFWFEKAAARGDAESAIRLQKLKSDEKEE</sequence>
<organism evidence="2 3">
    <name type="scientific">Oxalobacter vibrioformis</name>
    <dbReference type="NCBI Taxonomy" id="933080"/>
    <lineage>
        <taxon>Bacteria</taxon>
        <taxon>Pseudomonadati</taxon>
        <taxon>Pseudomonadota</taxon>
        <taxon>Betaproteobacteria</taxon>
        <taxon>Burkholderiales</taxon>
        <taxon>Oxalobacteraceae</taxon>
        <taxon>Oxalobacter</taxon>
    </lineage>
</organism>
<dbReference type="Pfam" id="PF08238">
    <property type="entry name" value="Sel1"/>
    <property type="match status" value="4"/>
</dbReference>
<dbReference type="EMBL" id="CP098242">
    <property type="protein sequence ID" value="WAW09818.1"/>
    <property type="molecule type" value="Genomic_DNA"/>
</dbReference>
<keyword evidence="3" id="KW-1185">Reference proteome</keyword>
<evidence type="ECO:0000256" key="1">
    <source>
        <dbReference type="ARBA" id="ARBA00022737"/>
    </source>
</evidence>
<proteinExistence type="predicted"/>
<evidence type="ECO:0000313" key="3">
    <source>
        <dbReference type="Proteomes" id="UP001156215"/>
    </source>
</evidence>
<dbReference type="SMART" id="SM00671">
    <property type="entry name" value="SEL1"/>
    <property type="match status" value="4"/>
</dbReference>
<dbReference type="KEGG" id="ovb:NB640_11440"/>
<reference evidence="2" key="1">
    <citation type="journal article" date="2022" name="Front. Microbiol.">
        <title>New perspectives on an old grouping: The genomic and phenotypic variability of Oxalobacter formigenes and the implications for calcium oxalate stone prevention.</title>
        <authorList>
            <person name="Chmiel J.A."/>
            <person name="Carr C."/>
            <person name="Stuivenberg G.A."/>
            <person name="Venema R."/>
            <person name="Chanyi R.M."/>
            <person name="Al K.F."/>
            <person name="Giguere D."/>
            <person name="Say H."/>
            <person name="Akouris P.P."/>
            <person name="Dominguez Romero S.A."/>
            <person name="Kwong A."/>
            <person name="Tai V."/>
            <person name="Koval S.F."/>
            <person name="Razvi H."/>
            <person name="Bjazevic J."/>
            <person name="Burton J.P."/>
        </authorList>
    </citation>
    <scope>NUCLEOTIDE SEQUENCE</scope>
    <source>
        <strain evidence="2">WoOx3</strain>
    </source>
</reference>
<dbReference type="InterPro" id="IPR051726">
    <property type="entry name" value="Chitin_Synth_Reg"/>
</dbReference>
<dbReference type="PANTHER" id="PTHR46430">
    <property type="entry name" value="PROTEIN SKT5-RELATED"/>
    <property type="match status" value="1"/>
</dbReference>
<gene>
    <name evidence="2" type="ORF">NB640_11440</name>
</gene>
<dbReference type="SUPFAM" id="SSF81901">
    <property type="entry name" value="HCP-like"/>
    <property type="match status" value="2"/>
</dbReference>
<dbReference type="InterPro" id="IPR011990">
    <property type="entry name" value="TPR-like_helical_dom_sf"/>
</dbReference>
<name>A0A9E9LZR3_9BURK</name>
<dbReference type="AlphaFoldDB" id="A0A9E9LZR3"/>
<keyword evidence="1" id="KW-0677">Repeat</keyword>
<accession>A0A9E9LZR3</accession>
<evidence type="ECO:0000313" key="2">
    <source>
        <dbReference type="EMBL" id="WAW09818.1"/>
    </source>
</evidence>
<dbReference type="Proteomes" id="UP001156215">
    <property type="component" value="Chromosome"/>
</dbReference>